<organism evidence="1 2">
    <name type="scientific">Halorhabdus tiamatea SARL4B</name>
    <dbReference type="NCBI Taxonomy" id="1033806"/>
    <lineage>
        <taxon>Archaea</taxon>
        <taxon>Methanobacteriati</taxon>
        <taxon>Methanobacteriota</taxon>
        <taxon>Stenosarchaea group</taxon>
        <taxon>Halobacteria</taxon>
        <taxon>Halobacteriales</taxon>
        <taxon>Haloarculaceae</taxon>
        <taxon>Halorhabdus</taxon>
    </lineage>
</organism>
<keyword evidence="2" id="KW-1185">Reference proteome</keyword>
<evidence type="ECO:0000313" key="2">
    <source>
        <dbReference type="Proteomes" id="UP000015381"/>
    </source>
</evidence>
<dbReference type="EMBL" id="HF571520">
    <property type="protein sequence ID" value="CCQ34167.1"/>
    <property type="molecule type" value="Genomic_DNA"/>
</dbReference>
<dbReference type="KEGG" id="hti:HTIA_2053"/>
<protein>
    <submittedName>
        <fullName evidence="1">Uncharacterized protein</fullName>
    </submittedName>
</protein>
<sequence>MSSCENETRIRLVRDPPPPTYRDAYEPIVYEELPADERAFLDESFVDGPLAENELHVVCTTDSAAARSFTDRVQENLREADHGGAPMGGAPHVYVSRNETWYDIFLFVNGTQISF</sequence>
<proteinExistence type="predicted"/>
<evidence type="ECO:0000313" key="1">
    <source>
        <dbReference type="EMBL" id="CCQ34167.1"/>
    </source>
</evidence>
<dbReference type="Proteomes" id="UP000015381">
    <property type="component" value="Chromosome I"/>
</dbReference>
<gene>
    <name evidence="1" type="ORF">HTIA_2053</name>
</gene>
<reference evidence="1 2" key="1">
    <citation type="journal article" date="2014" name="Environ. Microbiol.">
        <title>Halorhabdus tiamatea: proteogenomics and glycosidase activity measurements identify the first cultivated euryarchaeon from a deep-sea anoxic brine lake as potential polysaccharide degrader.</title>
        <authorList>
            <person name="Werner J."/>
            <person name="Ferrer M."/>
            <person name="Michel G."/>
            <person name="Mann A.J."/>
            <person name="Huang S."/>
            <person name="Juarez S."/>
            <person name="Ciordia S."/>
            <person name="Albar J.P."/>
            <person name="Alcaide M."/>
            <person name="La Cono V."/>
            <person name="Yakimov M.M."/>
            <person name="Antunes A."/>
            <person name="Taborda M."/>
            <person name="Da Costa M.S."/>
            <person name="Amann R.I."/>
            <person name="Gloeckner F.O."/>
            <person name="Golyshina O.V."/>
            <person name="Golyshin P.N."/>
            <person name="Teeling H."/>
        </authorList>
    </citation>
    <scope>NUCLEOTIDE SEQUENCE [LARGE SCALE GENOMIC DNA]</scope>
    <source>
        <strain evidence="2">SARL4B</strain>
    </source>
</reference>
<dbReference type="AlphaFoldDB" id="S6CV00"/>
<accession>S6CV00</accession>
<dbReference type="HOGENOM" id="CLU_2103438_0_0_2"/>
<name>S6CV00_9EURY</name>